<evidence type="ECO:0000256" key="18">
    <source>
        <dbReference type="HAMAP-Rule" id="MF_01631"/>
    </source>
</evidence>
<evidence type="ECO:0000313" key="20">
    <source>
        <dbReference type="EMBL" id="PIP19069.1"/>
    </source>
</evidence>
<feature type="domain" description="MobA-like NTP transferase" evidence="19">
    <location>
        <begin position="7"/>
        <end position="132"/>
    </location>
</feature>
<feature type="region of interest" description="Pyrophosphorylase" evidence="18">
    <location>
        <begin position="1"/>
        <end position="231"/>
    </location>
</feature>
<dbReference type="UniPathway" id="UPA00973"/>
<dbReference type="PANTHER" id="PTHR43584">
    <property type="entry name" value="NUCLEOTIDYL TRANSFERASE"/>
    <property type="match status" value="1"/>
</dbReference>
<evidence type="ECO:0000256" key="1">
    <source>
        <dbReference type="ARBA" id="ARBA00004496"/>
    </source>
</evidence>
<feature type="binding site" evidence="18">
    <location>
        <position position="171"/>
    </location>
    <ligand>
        <name>UDP-N-acetyl-alpha-D-glucosamine</name>
        <dbReference type="ChEBI" id="CHEBI:57705"/>
    </ligand>
</feature>
<comment type="cofactor">
    <cofactor evidence="18">
        <name>Mg(2+)</name>
        <dbReference type="ChEBI" id="CHEBI:18420"/>
    </cofactor>
    <text evidence="18">Binds 1 Mg(2+) ion per subunit.</text>
</comment>
<dbReference type="GO" id="GO:0000287">
    <property type="term" value="F:magnesium ion binding"/>
    <property type="evidence" value="ECO:0007669"/>
    <property type="project" value="UniProtKB-UniRule"/>
</dbReference>
<sequence>MPKDIAVIILAAGKGERMKGATPKALHKICGRPMLGYVLDLARSLKPKQSVVVLGYKHGLVKKEIPAGVKVAIQNKLIGTADAVKVALKQLKGFKGTVLVLYGDIPLLKKETVDKLIKYHIENKIDATLLTAELVKPRGYGRVLRDKYSSVCGVVEEKDADEFEKDIKEINTGIICFNRSSLEAALKKVKANNRKKEYYLTDVIKILYAQGKLVDGIKIADINEAMGINSHVELAKANIIMQSRINEKLMLSGVSIVDPASAFINYGAKIGQESVIYPFTVIESDVSIGKHCFIGPFAHLREGTRISDDVTLGNFLETVRAKIGKNTFAKHFCYIGDTLVGNAVNIGAGTVTANFDGLRKYGTVIKDRALIGSDTILVAPVKIGRGSKTGAGTVVIKNIPDKKTAVGVPARILKQKG</sequence>
<dbReference type="InterPro" id="IPR005882">
    <property type="entry name" value="Bifunctional_GlmU"/>
</dbReference>
<evidence type="ECO:0000259" key="19">
    <source>
        <dbReference type="Pfam" id="PF12804"/>
    </source>
</evidence>
<dbReference type="InterPro" id="IPR025877">
    <property type="entry name" value="MobA-like_NTP_Trfase"/>
</dbReference>
<feature type="binding site" evidence="18">
    <location>
        <begin position="102"/>
        <end position="104"/>
    </location>
    <ligand>
        <name>UDP-N-acetyl-alpha-D-glucosamine</name>
        <dbReference type="ChEBI" id="CHEBI:57705"/>
    </ligand>
</feature>
<dbReference type="GO" id="GO:0000902">
    <property type="term" value="P:cell morphogenesis"/>
    <property type="evidence" value="ECO:0007669"/>
    <property type="project" value="UniProtKB-UniRule"/>
</dbReference>
<dbReference type="GO" id="GO:0071555">
    <property type="term" value="P:cell wall organization"/>
    <property type="evidence" value="ECO:0007669"/>
    <property type="project" value="UniProtKB-KW"/>
</dbReference>
<evidence type="ECO:0000256" key="14">
    <source>
        <dbReference type="ARBA" id="ARBA00023316"/>
    </source>
</evidence>
<keyword evidence="5 18" id="KW-0808">Transferase</keyword>
<dbReference type="GO" id="GO:0003977">
    <property type="term" value="F:UDP-N-acetylglucosamine diphosphorylase activity"/>
    <property type="evidence" value="ECO:0007669"/>
    <property type="project" value="UniProtKB-UniRule"/>
</dbReference>
<dbReference type="InterPro" id="IPR050065">
    <property type="entry name" value="GlmU-like"/>
</dbReference>
<feature type="binding site" evidence="18">
    <location>
        <position position="301"/>
    </location>
    <ligand>
        <name>UDP-N-acetyl-alpha-D-glucosamine</name>
        <dbReference type="ChEBI" id="CHEBI:57705"/>
    </ligand>
</feature>
<evidence type="ECO:0000256" key="2">
    <source>
        <dbReference type="ARBA" id="ARBA00007707"/>
    </source>
</evidence>
<comment type="similarity">
    <text evidence="3 18">In the N-terminal section; belongs to the N-acetylglucosamine-1-phosphate uridyltransferase family.</text>
</comment>
<dbReference type="PANTHER" id="PTHR43584:SF3">
    <property type="entry name" value="BIFUNCTIONAL PROTEIN GLMU"/>
    <property type="match status" value="1"/>
</dbReference>
<dbReference type="SUPFAM" id="SSF51161">
    <property type="entry name" value="Trimeric LpxA-like enzymes"/>
    <property type="match status" value="1"/>
</dbReference>
<evidence type="ECO:0000256" key="17">
    <source>
        <dbReference type="ARBA" id="ARBA00049628"/>
    </source>
</evidence>
<evidence type="ECO:0000313" key="21">
    <source>
        <dbReference type="Proteomes" id="UP000231292"/>
    </source>
</evidence>
<feature type="binding site" evidence="18">
    <location>
        <position position="104"/>
    </location>
    <ligand>
        <name>Mg(2+)</name>
        <dbReference type="ChEBI" id="CHEBI:18420"/>
    </ligand>
</feature>
<evidence type="ECO:0000256" key="12">
    <source>
        <dbReference type="ARBA" id="ARBA00023268"/>
    </source>
</evidence>
<dbReference type="Pfam" id="PF00132">
    <property type="entry name" value="Hexapep"/>
    <property type="match status" value="1"/>
</dbReference>
<organism evidence="20 21">
    <name type="scientific">Candidatus Sherwoodlollariibacterium unditelluris</name>
    <dbReference type="NCBI Taxonomy" id="1974757"/>
    <lineage>
        <taxon>Bacteria</taxon>
        <taxon>Pseudomonadati</taxon>
        <taxon>Candidatus Omnitrophota</taxon>
        <taxon>Candidatus Sherwoodlollariibacterium</taxon>
    </lineage>
</organism>
<evidence type="ECO:0000256" key="9">
    <source>
        <dbReference type="ARBA" id="ARBA00022842"/>
    </source>
</evidence>
<dbReference type="InterPro" id="IPR029044">
    <property type="entry name" value="Nucleotide-diphossugar_trans"/>
</dbReference>
<accession>A0A2G9YIH2</accession>
<evidence type="ECO:0000256" key="6">
    <source>
        <dbReference type="ARBA" id="ARBA00022695"/>
    </source>
</evidence>
<dbReference type="GO" id="GO:0006048">
    <property type="term" value="P:UDP-N-acetylglucosamine biosynthetic process"/>
    <property type="evidence" value="ECO:0007669"/>
    <property type="project" value="UniProtKB-UniPathway"/>
</dbReference>
<dbReference type="GO" id="GO:0009245">
    <property type="term" value="P:lipid A biosynthetic process"/>
    <property type="evidence" value="ECO:0007669"/>
    <property type="project" value="UniProtKB-UniRule"/>
</dbReference>
<keyword evidence="6 18" id="KW-0548">Nucleotidyltransferase</keyword>
<feature type="binding site" evidence="18">
    <location>
        <position position="74"/>
    </location>
    <ligand>
        <name>UDP-N-acetyl-alpha-D-glucosamine</name>
        <dbReference type="ChEBI" id="CHEBI:57705"/>
    </ligand>
</feature>
<dbReference type="EC" id="2.7.7.23" evidence="18"/>
<comment type="pathway">
    <text evidence="18">Bacterial outer membrane biogenesis; LPS lipid A biosynthesis.</text>
</comment>
<dbReference type="InterPro" id="IPR001451">
    <property type="entry name" value="Hexapep"/>
</dbReference>
<keyword evidence="4 18" id="KW-0963">Cytoplasm</keyword>
<proteinExistence type="inferred from homology"/>
<dbReference type="EC" id="2.3.1.157" evidence="18"/>
<feature type="binding site" evidence="18">
    <location>
        <position position="334"/>
    </location>
    <ligand>
        <name>UDP-N-acetyl-alpha-D-glucosamine</name>
        <dbReference type="ChEBI" id="CHEBI:57705"/>
    </ligand>
</feature>
<name>A0A2G9YIH2_9BACT</name>
<keyword evidence="7 18" id="KW-0479">Metal-binding</keyword>
<dbReference type="GO" id="GO:0019134">
    <property type="term" value="F:glucosamine-1-phosphate N-acetyltransferase activity"/>
    <property type="evidence" value="ECO:0007669"/>
    <property type="project" value="UniProtKB-UniRule"/>
</dbReference>
<dbReference type="GO" id="GO:0009252">
    <property type="term" value="P:peptidoglycan biosynthetic process"/>
    <property type="evidence" value="ECO:0007669"/>
    <property type="project" value="UniProtKB-UniRule"/>
</dbReference>
<dbReference type="SUPFAM" id="SSF53448">
    <property type="entry name" value="Nucleotide-diphospho-sugar transferases"/>
    <property type="match status" value="1"/>
</dbReference>
<dbReference type="EMBL" id="PCRK01000118">
    <property type="protein sequence ID" value="PIP19069.1"/>
    <property type="molecule type" value="Genomic_DNA"/>
</dbReference>
<dbReference type="Gene3D" id="3.90.550.10">
    <property type="entry name" value="Spore Coat Polysaccharide Biosynthesis Protein SpsA, Chain A"/>
    <property type="match status" value="1"/>
</dbReference>
<keyword evidence="9 18" id="KW-0460">Magnesium</keyword>
<feature type="binding site" evidence="18">
    <location>
        <begin position="79"/>
        <end position="80"/>
    </location>
    <ligand>
        <name>UDP-N-acetyl-alpha-D-glucosamine</name>
        <dbReference type="ChEBI" id="CHEBI:57705"/>
    </ligand>
</feature>
<dbReference type="Proteomes" id="UP000231292">
    <property type="component" value="Unassembled WGS sequence"/>
</dbReference>
<keyword evidence="10 18" id="KW-0133">Cell shape</keyword>
<keyword evidence="14 18" id="KW-0961">Cell wall biogenesis/degradation</keyword>
<dbReference type="Pfam" id="PF14602">
    <property type="entry name" value="Hexapep_2"/>
    <property type="match status" value="1"/>
</dbReference>
<comment type="pathway">
    <text evidence="18">Nucleotide-sugar biosynthesis; UDP-N-acetyl-alpha-D-glucosamine biosynthesis; N-acetyl-alpha-D-glucosamine 1-phosphate from alpha-D-glucosamine 6-phosphate (route II): step 2/2.</text>
</comment>
<evidence type="ECO:0000256" key="11">
    <source>
        <dbReference type="ARBA" id="ARBA00022984"/>
    </source>
</evidence>
<comment type="catalytic activity">
    <reaction evidence="16 18">
        <text>N-acetyl-alpha-D-glucosamine 1-phosphate + UTP + H(+) = UDP-N-acetyl-alpha-D-glucosamine + diphosphate</text>
        <dbReference type="Rhea" id="RHEA:13509"/>
        <dbReference type="ChEBI" id="CHEBI:15378"/>
        <dbReference type="ChEBI" id="CHEBI:33019"/>
        <dbReference type="ChEBI" id="CHEBI:46398"/>
        <dbReference type="ChEBI" id="CHEBI:57705"/>
        <dbReference type="ChEBI" id="CHEBI:57776"/>
        <dbReference type="EC" id="2.7.7.23"/>
    </reaction>
</comment>
<dbReference type="AlphaFoldDB" id="A0A2G9YIH2"/>
<evidence type="ECO:0000256" key="13">
    <source>
        <dbReference type="ARBA" id="ARBA00023315"/>
    </source>
</evidence>
<dbReference type="GO" id="GO:0008360">
    <property type="term" value="P:regulation of cell shape"/>
    <property type="evidence" value="ECO:0007669"/>
    <property type="project" value="UniProtKB-KW"/>
</dbReference>
<protein>
    <recommendedName>
        <fullName evidence="18">Bifunctional protein GlmU</fullName>
    </recommendedName>
    <domain>
        <recommendedName>
            <fullName evidence="18">UDP-N-acetylglucosamine pyrophosphorylase</fullName>
            <ecNumber evidence="18">2.7.7.23</ecNumber>
        </recommendedName>
        <alternativeName>
            <fullName evidence="18">N-acetylglucosamine-1-phosphate uridyltransferase</fullName>
        </alternativeName>
    </domain>
    <domain>
        <recommendedName>
            <fullName evidence="18">Glucosamine-1-phosphate N-acetyltransferase</fullName>
            <ecNumber evidence="18">2.3.1.157</ecNumber>
        </recommendedName>
    </domain>
</protein>
<comment type="caution">
    <text evidence="18">Lacks conserved residue(s) required for the propagation of feature annotation.</text>
</comment>
<evidence type="ECO:0000256" key="3">
    <source>
        <dbReference type="ARBA" id="ARBA00007947"/>
    </source>
</evidence>
<feature type="binding site" evidence="18">
    <location>
        <position position="391"/>
    </location>
    <ligand>
        <name>acetyl-CoA</name>
        <dbReference type="ChEBI" id="CHEBI:57288"/>
    </ligand>
</feature>
<keyword evidence="8 18" id="KW-0677">Repeat</keyword>
<feature type="binding site" evidence="18">
    <location>
        <position position="229"/>
    </location>
    <ligand>
        <name>Mg(2+)</name>
        <dbReference type="ChEBI" id="CHEBI:18420"/>
    </ligand>
</feature>
<feature type="binding site" evidence="18">
    <location>
        <position position="229"/>
    </location>
    <ligand>
        <name>UDP-N-acetyl-alpha-D-glucosamine</name>
        <dbReference type="ChEBI" id="CHEBI:57705"/>
    </ligand>
</feature>
<gene>
    <name evidence="18 20" type="primary">glmU</name>
    <name evidence="20" type="ORF">COX41_04850</name>
</gene>
<dbReference type="HAMAP" id="MF_01631">
    <property type="entry name" value="GlmU"/>
    <property type="match status" value="1"/>
</dbReference>
<feature type="binding site" evidence="18">
    <location>
        <position position="24"/>
    </location>
    <ligand>
        <name>UDP-N-acetyl-alpha-D-glucosamine</name>
        <dbReference type="ChEBI" id="CHEBI:57705"/>
    </ligand>
</feature>
<keyword evidence="13 18" id="KW-0012">Acyltransferase</keyword>
<feature type="binding site" evidence="18">
    <location>
        <position position="141"/>
    </location>
    <ligand>
        <name>UDP-N-acetyl-alpha-D-glucosamine</name>
        <dbReference type="ChEBI" id="CHEBI:57705"/>
    </ligand>
</feature>
<comment type="catalytic activity">
    <reaction evidence="15 18">
        <text>alpha-D-glucosamine 1-phosphate + acetyl-CoA = N-acetyl-alpha-D-glucosamine 1-phosphate + CoA + H(+)</text>
        <dbReference type="Rhea" id="RHEA:13725"/>
        <dbReference type="ChEBI" id="CHEBI:15378"/>
        <dbReference type="ChEBI" id="CHEBI:57287"/>
        <dbReference type="ChEBI" id="CHEBI:57288"/>
        <dbReference type="ChEBI" id="CHEBI:57776"/>
        <dbReference type="ChEBI" id="CHEBI:58516"/>
        <dbReference type="EC" id="2.3.1.157"/>
    </reaction>
</comment>
<comment type="caution">
    <text evidence="20">The sequence shown here is derived from an EMBL/GenBank/DDBJ whole genome shotgun (WGS) entry which is preliminary data.</text>
</comment>
<evidence type="ECO:0000256" key="15">
    <source>
        <dbReference type="ARBA" id="ARBA00048247"/>
    </source>
</evidence>
<dbReference type="Pfam" id="PF12804">
    <property type="entry name" value="NTP_transf_3"/>
    <property type="match status" value="1"/>
</dbReference>
<comment type="function">
    <text evidence="17 18">Catalyzes the last two sequential reactions in the de novo biosynthetic pathway for UDP-N-acetylglucosamine (UDP-GlcNAc). The C-terminal domain catalyzes the transfer of acetyl group from acetyl coenzyme A to glucosamine-1-phosphate (GlcN-1-P) to produce N-acetylglucosamine-1-phosphate (GlcNAc-1-P), which is converted into UDP-GlcNAc by the transfer of uridine 5-monophosphate (from uridine 5-triphosphate), a reaction catalyzed by the N-terminal domain.</text>
</comment>
<dbReference type="InterPro" id="IPR011004">
    <property type="entry name" value="Trimer_LpxA-like_sf"/>
</dbReference>
<feature type="binding site" evidence="18">
    <location>
        <begin position="10"/>
        <end position="13"/>
    </location>
    <ligand>
        <name>UDP-N-acetyl-alpha-D-glucosamine</name>
        <dbReference type="ChEBI" id="CHEBI:57705"/>
    </ligand>
</feature>
<dbReference type="GO" id="GO:0005737">
    <property type="term" value="C:cytoplasm"/>
    <property type="evidence" value="ECO:0007669"/>
    <property type="project" value="UniProtKB-SubCell"/>
</dbReference>
<comment type="pathway">
    <text evidence="18">Nucleotide-sugar biosynthesis; UDP-N-acetyl-alpha-D-glucosamine biosynthesis; UDP-N-acetyl-alpha-D-glucosamine from N-acetyl-alpha-D-glucosamine 1-phosphate: step 1/1.</text>
</comment>
<feature type="active site" description="Proton acceptor" evidence="18">
    <location>
        <position position="331"/>
    </location>
</feature>
<evidence type="ECO:0000256" key="10">
    <source>
        <dbReference type="ARBA" id="ARBA00022960"/>
    </source>
</evidence>
<feature type="binding site" evidence="18">
    <location>
        <position position="348"/>
    </location>
    <ligand>
        <name>acetyl-CoA</name>
        <dbReference type="ChEBI" id="CHEBI:57288"/>
    </ligand>
</feature>
<feature type="binding site" evidence="18">
    <location>
        <position position="373"/>
    </location>
    <ligand>
        <name>acetyl-CoA</name>
        <dbReference type="ChEBI" id="CHEBI:57288"/>
    </ligand>
</feature>
<dbReference type="CDD" id="cd02540">
    <property type="entry name" value="GT2_GlmU_N_bac"/>
    <property type="match status" value="1"/>
</dbReference>
<dbReference type="UniPathway" id="UPA00113">
    <property type="reaction ID" value="UER00532"/>
</dbReference>
<dbReference type="Gene3D" id="2.160.10.10">
    <property type="entry name" value="Hexapeptide repeat proteins"/>
    <property type="match status" value="1"/>
</dbReference>
<comment type="subunit">
    <text evidence="18">Homotrimer.</text>
</comment>
<evidence type="ECO:0000256" key="4">
    <source>
        <dbReference type="ARBA" id="ARBA00022490"/>
    </source>
</evidence>
<keyword evidence="11 18" id="KW-0573">Peptidoglycan synthesis</keyword>
<evidence type="ECO:0000256" key="7">
    <source>
        <dbReference type="ARBA" id="ARBA00022723"/>
    </source>
</evidence>
<evidence type="ECO:0000256" key="16">
    <source>
        <dbReference type="ARBA" id="ARBA00048493"/>
    </source>
</evidence>
<comment type="subcellular location">
    <subcellularLocation>
        <location evidence="1 18">Cytoplasm</location>
    </subcellularLocation>
</comment>
<feature type="binding site" evidence="18">
    <location>
        <position position="156"/>
    </location>
    <ligand>
        <name>UDP-N-acetyl-alpha-D-glucosamine</name>
        <dbReference type="ChEBI" id="CHEBI:57705"/>
    </ligand>
</feature>
<reference evidence="20 21" key="1">
    <citation type="submission" date="2017-09" db="EMBL/GenBank/DDBJ databases">
        <title>Depth-based differentiation of microbial function through sediment-hosted aquifers and enrichment of novel symbionts in the deep terrestrial subsurface.</title>
        <authorList>
            <person name="Probst A.J."/>
            <person name="Ladd B."/>
            <person name="Jarett J.K."/>
            <person name="Geller-Mcgrath D.E."/>
            <person name="Sieber C.M."/>
            <person name="Emerson J.B."/>
            <person name="Anantharaman K."/>
            <person name="Thomas B.C."/>
            <person name="Malmstrom R."/>
            <person name="Stieglmeier M."/>
            <person name="Klingl A."/>
            <person name="Woyke T."/>
            <person name="Ryan C.M."/>
            <person name="Banfield J.F."/>
        </authorList>
    </citation>
    <scope>NUCLEOTIDE SEQUENCE [LARGE SCALE GENOMIC DNA]</scope>
    <source>
        <strain evidence="20">CG23_combo_of_CG06-09_8_20_14_all_41_10</strain>
    </source>
</reference>
<feature type="binding site" evidence="18">
    <location>
        <position position="345"/>
    </location>
    <ligand>
        <name>UDP-N-acetyl-alpha-D-glucosamine</name>
        <dbReference type="ChEBI" id="CHEBI:57705"/>
    </ligand>
</feature>
<evidence type="ECO:0000256" key="8">
    <source>
        <dbReference type="ARBA" id="ARBA00022737"/>
    </source>
</evidence>
<feature type="region of interest" description="Linker" evidence="18">
    <location>
        <begin position="232"/>
        <end position="252"/>
    </location>
</feature>
<feature type="region of interest" description="N-acetyltransferase" evidence="18">
    <location>
        <begin position="253"/>
        <end position="417"/>
    </location>
</feature>
<comment type="similarity">
    <text evidence="2 18">In the C-terminal section; belongs to the transferase hexapeptide repeat family.</text>
</comment>
<keyword evidence="12 18" id="KW-0511">Multifunctional enzyme</keyword>
<dbReference type="GO" id="GO:0016020">
    <property type="term" value="C:membrane"/>
    <property type="evidence" value="ECO:0007669"/>
    <property type="project" value="GOC"/>
</dbReference>
<evidence type="ECO:0000256" key="5">
    <source>
        <dbReference type="ARBA" id="ARBA00022679"/>
    </source>
</evidence>